<keyword evidence="1 4" id="KW-0812">Transmembrane</keyword>
<dbReference type="Proteomes" id="UP000245921">
    <property type="component" value="Unassembled WGS sequence"/>
</dbReference>
<comment type="caution">
    <text evidence="6">The sequence shown here is derived from an EMBL/GenBank/DDBJ whole genome shotgun (WGS) entry which is preliminary data.</text>
</comment>
<feature type="transmembrane region" description="Helical" evidence="4">
    <location>
        <begin position="110"/>
        <end position="131"/>
    </location>
</feature>
<dbReference type="EMBL" id="QGGI01000007">
    <property type="protein sequence ID" value="PWJ95074.1"/>
    <property type="molecule type" value="Genomic_DNA"/>
</dbReference>
<gene>
    <name evidence="6" type="ORF">C7380_10729</name>
</gene>
<feature type="transmembrane region" description="Helical" evidence="4">
    <location>
        <begin position="21"/>
        <end position="44"/>
    </location>
</feature>
<feature type="transmembrane region" description="Helical" evidence="4">
    <location>
        <begin position="185"/>
        <end position="206"/>
    </location>
</feature>
<evidence type="ECO:0000313" key="6">
    <source>
        <dbReference type="EMBL" id="PWJ95074.1"/>
    </source>
</evidence>
<keyword evidence="2 4" id="KW-1133">Transmembrane helix</keyword>
<feature type="transmembrane region" description="Helical" evidence="4">
    <location>
        <begin position="85"/>
        <end position="104"/>
    </location>
</feature>
<dbReference type="AlphaFoldDB" id="A0AA45C6Y3"/>
<reference evidence="6 7" key="1">
    <citation type="submission" date="2018-05" db="EMBL/GenBank/DDBJ databases">
        <title>Genomic Encyclopedia of Type Strains, Phase IV (KMG-IV): sequencing the most valuable type-strain genomes for metagenomic binning, comparative biology and taxonomic classification.</title>
        <authorList>
            <person name="Goeker M."/>
        </authorList>
    </citation>
    <scope>NUCLEOTIDE SEQUENCE [LARGE SCALE GENOMIC DNA]</scope>
    <source>
        <strain evidence="6 7">DSM 24906</strain>
    </source>
</reference>
<dbReference type="SUPFAM" id="SSF103473">
    <property type="entry name" value="MFS general substrate transporter"/>
    <property type="match status" value="1"/>
</dbReference>
<feature type="transmembrane region" description="Helical" evidence="4">
    <location>
        <begin position="267"/>
        <end position="285"/>
    </location>
</feature>
<evidence type="ECO:0000256" key="1">
    <source>
        <dbReference type="ARBA" id="ARBA00022692"/>
    </source>
</evidence>
<name>A0AA45C6Y3_9BACT</name>
<feature type="transmembrane region" description="Helical" evidence="4">
    <location>
        <begin position="292"/>
        <end position="315"/>
    </location>
</feature>
<feature type="transmembrane region" description="Helical" evidence="4">
    <location>
        <begin position="355"/>
        <end position="379"/>
    </location>
</feature>
<dbReference type="PROSITE" id="PS50850">
    <property type="entry name" value="MFS"/>
    <property type="match status" value="1"/>
</dbReference>
<feature type="transmembrane region" description="Helical" evidence="4">
    <location>
        <begin position="227"/>
        <end position="247"/>
    </location>
</feature>
<organism evidence="6 7">
    <name type="scientific">Oceanotoga teriensis</name>
    <dbReference type="NCBI Taxonomy" id="515440"/>
    <lineage>
        <taxon>Bacteria</taxon>
        <taxon>Thermotogati</taxon>
        <taxon>Thermotogota</taxon>
        <taxon>Thermotogae</taxon>
        <taxon>Petrotogales</taxon>
        <taxon>Petrotogaceae</taxon>
        <taxon>Oceanotoga</taxon>
    </lineage>
</organism>
<proteinExistence type="predicted"/>
<dbReference type="InterPro" id="IPR036259">
    <property type="entry name" value="MFS_trans_sf"/>
</dbReference>
<sequence length="417" mass="47180">MKDYFKAFKNINKNMKLLLMIEFLVGFSLIGGITNVLQNIYIIRMGFDEAFIGVFSGVGLIIILMFTPISAILGNKLGIKRSMILGILFSLIGIGLIPSVMFFPDKIRSFLLFFYNFIGGMGIAFYIVNVNPFIMKNTNEFERTHVYSAKSAITPIGGFIGSVFSGYITKFFSDFFDVNIKESPLPYSFTLFITPLILLFVLFLFYKMDDSINLYIDEDNDENTSNIPFNIMIISSLVLFFMIASEISMRNYINVYLDKILFIDTSSIGWILGFGQLIIIPAALSTPILKKYFGLANTFVLSTILLIFSMIPIIIYDNVYAASLSFILIVSFTNISRTSITIFSLESVKQKYHTFLSAVQTISSTLGSALIIFSGGFLIKDYGYNMLFLFATFLTIFSVILFYLYFYVINKSFINGK</sequence>
<dbReference type="Pfam" id="PF07690">
    <property type="entry name" value="MFS_1"/>
    <property type="match status" value="1"/>
</dbReference>
<accession>A0AA45C6Y3</accession>
<feature type="transmembrane region" description="Helical" evidence="4">
    <location>
        <begin position="152"/>
        <end position="173"/>
    </location>
</feature>
<evidence type="ECO:0000256" key="4">
    <source>
        <dbReference type="SAM" id="Phobius"/>
    </source>
</evidence>
<dbReference type="PANTHER" id="PTHR23520:SF5">
    <property type="entry name" value="TRANSPORTER, PUTATIVE (AFU_ORTHOLOGUE AFUA_3G04000)-RELATED"/>
    <property type="match status" value="1"/>
</dbReference>
<dbReference type="Gene3D" id="1.20.1250.20">
    <property type="entry name" value="MFS general substrate transporter like domains"/>
    <property type="match status" value="2"/>
</dbReference>
<feature type="domain" description="Major facilitator superfamily (MFS) profile" evidence="5">
    <location>
        <begin position="14"/>
        <end position="410"/>
    </location>
</feature>
<dbReference type="InterPro" id="IPR011701">
    <property type="entry name" value="MFS"/>
</dbReference>
<feature type="transmembrane region" description="Helical" evidence="4">
    <location>
        <begin position="385"/>
        <end position="408"/>
    </location>
</feature>
<dbReference type="PANTHER" id="PTHR23520">
    <property type="entry name" value="TRANSPORTER, PUTATIVE (AFU_ORTHOLOGUE AFUA_3G04000)-RELATED"/>
    <property type="match status" value="1"/>
</dbReference>
<protein>
    <submittedName>
        <fullName evidence="6">Fucose permease</fullName>
    </submittedName>
</protein>
<keyword evidence="7" id="KW-1185">Reference proteome</keyword>
<evidence type="ECO:0000313" key="7">
    <source>
        <dbReference type="Proteomes" id="UP000245921"/>
    </source>
</evidence>
<keyword evidence="3 4" id="KW-0472">Membrane</keyword>
<feature type="transmembrane region" description="Helical" evidence="4">
    <location>
        <begin position="321"/>
        <end position="343"/>
    </location>
</feature>
<evidence type="ECO:0000259" key="5">
    <source>
        <dbReference type="PROSITE" id="PS50850"/>
    </source>
</evidence>
<dbReference type="RefSeq" id="WP_158274804.1">
    <property type="nucleotide sequence ID" value="NZ_QGGI01000007.1"/>
</dbReference>
<dbReference type="InterPro" id="IPR020846">
    <property type="entry name" value="MFS_dom"/>
</dbReference>
<evidence type="ECO:0000256" key="3">
    <source>
        <dbReference type="ARBA" id="ARBA00023136"/>
    </source>
</evidence>
<evidence type="ECO:0000256" key="2">
    <source>
        <dbReference type="ARBA" id="ARBA00022989"/>
    </source>
</evidence>
<dbReference type="GO" id="GO:0022857">
    <property type="term" value="F:transmembrane transporter activity"/>
    <property type="evidence" value="ECO:0007669"/>
    <property type="project" value="InterPro"/>
</dbReference>
<feature type="transmembrane region" description="Helical" evidence="4">
    <location>
        <begin position="50"/>
        <end position="73"/>
    </location>
</feature>